<dbReference type="PANTHER" id="PTHR13393">
    <property type="entry name" value="SAM-DEPENDENT METHYLTRANSFERASE"/>
    <property type="match status" value="1"/>
</dbReference>
<dbReference type="VEuPathDB" id="FungiDB:BON22_1301"/>
<organism evidence="3">
    <name type="scientific">Cyberlindnera fabianii</name>
    <name type="common">Yeast</name>
    <name type="synonym">Hansenula fabianii</name>
    <dbReference type="NCBI Taxonomy" id="36022"/>
    <lineage>
        <taxon>Eukaryota</taxon>
        <taxon>Fungi</taxon>
        <taxon>Dikarya</taxon>
        <taxon>Ascomycota</taxon>
        <taxon>Saccharomycotina</taxon>
        <taxon>Saccharomycetes</taxon>
        <taxon>Phaffomycetales</taxon>
        <taxon>Phaffomycetaceae</taxon>
        <taxon>Cyberlindnera</taxon>
    </lineage>
</organism>
<dbReference type="PANTHER" id="PTHR13393:SF0">
    <property type="entry name" value="RNA N6-ADENOSINE-METHYLTRANSFERASE METTL16"/>
    <property type="match status" value="1"/>
</dbReference>
<evidence type="ECO:0000256" key="2">
    <source>
        <dbReference type="ARBA" id="ARBA00022679"/>
    </source>
</evidence>
<dbReference type="Pfam" id="PF05971">
    <property type="entry name" value="Methyltransf_10"/>
    <property type="match status" value="1"/>
</dbReference>
<dbReference type="GO" id="GO:0008168">
    <property type="term" value="F:methyltransferase activity"/>
    <property type="evidence" value="ECO:0007669"/>
    <property type="project" value="UniProtKB-KW"/>
</dbReference>
<dbReference type="CDD" id="cd02440">
    <property type="entry name" value="AdoMet_MTases"/>
    <property type="match status" value="1"/>
</dbReference>
<dbReference type="InterPro" id="IPR029063">
    <property type="entry name" value="SAM-dependent_MTases_sf"/>
</dbReference>
<dbReference type="OrthoDB" id="3975698at2759"/>
<gene>
    <name evidence="3" type="ORF">CYFA0S_10e03884g</name>
</gene>
<evidence type="ECO:0000313" key="3">
    <source>
        <dbReference type="EMBL" id="CDR42924.1"/>
    </source>
</evidence>
<dbReference type="EMBL" id="LK052895">
    <property type="protein sequence ID" value="CDR42924.1"/>
    <property type="molecule type" value="Genomic_DNA"/>
</dbReference>
<protein>
    <submittedName>
        <fullName evidence="3">CYFA0S10e03884g1_1</fullName>
    </submittedName>
</protein>
<evidence type="ECO:0000256" key="1">
    <source>
        <dbReference type="ARBA" id="ARBA00022603"/>
    </source>
</evidence>
<sequence>MPEEGSPLPRESDATSLQANHYRDYAALASKYEYLRPFLHDGKFEYSYEGQCALTCAIIKEDYDIDIDAMEGHLVPAVPSRVAYLRIVQRVLRESGSVIGRTRCRGLDVGTGPYAIYAILGVKEFGWEMIGVDIDVESVAHANEIVQRNGMEHIKVVEADGISRDTRSIEFTVCNPPFYHTIEDKELRKDSKETSIKRAAVIGTPTELVFEGGEVGFVKKLINQSKEHHVHGGRTWFSSLLGIRSSIQELIDYLLELSITNFHVQSYQLGQTRRWILFWSHAAYHPRIFHQQDFKNVQATVESGNFNLGHTFNILRPLNVEIEKTMDDDSIVQLKVTTPGIVWSRAYRRHPERMEKSVHKFVITSSECHFIYGESFRTFQSFYTYLIGQLKRLTT</sequence>
<reference evidence="3" key="1">
    <citation type="journal article" date="2014" name="Genome Announc.">
        <title>Genome sequence of the yeast Cyberlindnera fabianii (Hansenula fabianii).</title>
        <authorList>
            <person name="Freel K.C."/>
            <person name="Sarilar V."/>
            <person name="Neuveglise C."/>
            <person name="Devillers H."/>
            <person name="Friedrich A."/>
            <person name="Schacherer J."/>
        </authorList>
    </citation>
    <scope>NUCLEOTIDE SEQUENCE</scope>
    <source>
        <strain evidence="3">YJS4271</strain>
    </source>
</reference>
<proteinExistence type="predicted"/>
<dbReference type="SUPFAM" id="SSF53335">
    <property type="entry name" value="S-adenosyl-L-methionine-dependent methyltransferases"/>
    <property type="match status" value="1"/>
</dbReference>
<accession>A0A061AZD8</accession>
<dbReference type="GO" id="GO:0070475">
    <property type="term" value="P:rRNA base methylation"/>
    <property type="evidence" value="ECO:0007669"/>
    <property type="project" value="TreeGrafter"/>
</dbReference>
<dbReference type="Gene3D" id="3.40.50.150">
    <property type="entry name" value="Vaccinia Virus protein VP39"/>
    <property type="match status" value="1"/>
</dbReference>
<dbReference type="PhylomeDB" id="A0A061AZD8"/>
<name>A0A061AZD8_CYBFA</name>
<keyword evidence="1" id="KW-0489">Methyltransferase</keyword>
<dbReference type="InterPro" id="IPR010286">
    <property type="entry name" value="METTL16/RlmF"/>
</dbReference>
<dbReference type="AlphaFoldDB" id="A0A061AZD8"/>
<dbReference type="GO" id="GO:0005634">
    <property type="term" value="C:nucleus"/>
    <property type="evidence" value="ECO:0007669"/>
    <property type="project" value="TreeGrafter"/>
</dbReference>
<keyword evidence="2" id="KW-0808">Transferase</keyword>